<keyword evidence="2" id="KW-1185">Reference proteome</keyword>
<dbReference type="PANTHER" id="PTHR43224:SF1">
    <property type="entry name" value="AMIDINOTRANSFERASE"/>
    <property type="match status" value="1"/>
</dbReference>
<dbReference type="AlphaFoldDB" id="A0A4V3IY75"/>
<proteinExistence type="predicted"/>
<dbReference type="EMBL" id="SCFR01000020">
    <property type="protein sequence ID" value="TFF65384.1"/>
    <property type="molecule type" value="Genomic_DNA"/>
</dbReference>
<gene>
    <name evidence="1" type="ORF">EQF91_05910</name>
</gene>
<dbReference type="InterPro" id="IPR014541">
    <property type="entry name" value="Amdntrnsf_FN0238"/>
</dbReference>
<dbReference type="Pfam" id="PF19420">
    <property type="entry name" value="DDAH_eukar"/>
    <property type="match status" value="1"/>
</dbReference>
<protein>
    <submittedName>
        <fullName evidence="1">Amidinotransferase</fullName>
    </submittedName>
</protein>
<organism evidence="1 2">
    <name type="scientific">Helcococcus ovis</name>
    <dbReference type="NCBI Taxonomy" id="72026"/>
    <lineage>
        <taxon>Bacteria</taxon>
        <taxon>Bacillati</taxon>
        <taxon>Bacillota</taxon>
        <taxon>Tissierellia</taxon>
        <taxon>Tissierellales</taxon>
        <taxon>Peptoniphilaceae</taxon>
        <taxon>Helcococcus</taxon>
    </lineage>
</organism>
<dbReference type="NCBIfam" id="NF046062">
    <property type="entry name" value="citrull_CtlX"/>
    <property type="match status" value="1"/>
</dbReference>
<dbReference type="PANTHER" id="PTHR43224">
    <property type="entry name" value="AMIDINOTRANSFERASE"/>
    <property type="match status" value="1"/>
</dbReference>
<dbReference type="Proteomes" id="UP000297454">
    <property type="component" value="Unassembled WGS sequence"/>
</dbReference>
<name>A0A4V3IY75_9FIRM</name>
<comment type="caution">
    <text evidence="1">The sequence shown here is derived from an EMBL/GenBank/DDBJ whole genome shotgun (WGS) entry which is preliminary data.</text>
</comment>
<sequence length="352" mass="40865">MPCRKYNFSSSFIIIPPLNKFIYTLSQIDKIINSFLLYNKFQSDKIVINYLYEVNMKQSTNKVLMIKPVNFNFNQETANDNLYQNRSNENDYEIQAKALEEFTNFINTLKSNGVEVIIFEDNQYPFTPDSIFPNNWFSTHNGILCIYPMYAKNRREEILKFKNKLIKKYSPIQILDFSKYAYQKSKFLEGTGAVVFDRIHKRAFCSLSKRADKQLFLSLCKSLNYNGFTFHSQHLGAEIYHTNVLMSICSDFVFICKDLIDKNDRYSIITELSKYHEIIELSPKQILSFSGNVLELEGKNGKFIIMSNTAYNCLTKKQKQIITSKIPIVSVQINTIEKIGGGSARCMIGEIF</sequence>
<reference evidence="1 2" key="1">
    <citation type="submission" date="2019-01" db="EMBL/GenBank/DDBJ databases">
        <title>Draft Genome Sequences of Helcococcus ovis Strains Isolated from the Uterus and Vagina of Dairy Cows with Metritis.</title>
        <authorList>
            <person name="Cunha F."/>
            <person name="Jeon S.J."/>
            <person name="Kutzer P."/>
            <person name="Galvao K.N."/>
        </authorList>
    </citation>
    <scope>NUCLEOTIDE SEQUENCE [LARGE SCALE GENOMIC DNA]</scope>
    <source>
        <strain evidence="1 2">KG-37</strain>
    </source>
</reference>
<keyword evidence="1" id="KW-0808">Transferase</keyword>
<dbReference type="Gene3D" id="3.75.10.10">
    <property type="entry name" value="L-arginine/glycine Amidinotransferase, Chain A"/>
    <property type="match status" value="1"/>
</dbReference>
<dbReference type="SUPFAM" id="SSF55909">
    <property type="entry name" value="Pentein"/>
    <property type="match status" value="1"/>
</dbReference>
<accession>A0A4V3IY75</accession>
<evidence type="ECO:0000313" key="2">
    <source>
        <dbReference type="Proteomes" id="UP000297454"/>
    </source>
</evidence>
<dbReference type="PIRSF" id="PIRSF028188">
    <property type="entry name" value="Amdntrnsf_FN0238"/>
    <property type="match status" value="1"/>
</dbReference>
<evidence type="ECO:0000313" key="1">
    <source>
        <dbReference type="EMBL" id="TFF65384.1"/>
    </source>
</evidence>
<dbReference type="GO" id="GO:0016740">
    <property type="term" value="F:transferase activity"/>
    <property type="evidence" value="ECO:0007669"/>
    <property type="project" value="UniProtKB-KW"/>
</dbReference>